<dbReference type="InterPro" id="IPR029058">
    <property type="entry name" value="AB_hydrolase_fold"/>
</dbReference>
<organism evidence="6 7">
    <name type="scientific">Kribbella sandramycini</name>
    <dbReference type="NCBI Taxonomy" id="60450"/>
    <lineage>
        <taxon>Bacteria</taxon>
        <taxon>Bacillati</taxon>
        <taxon>Actinomycetota</taxon>
        <taxon>Actinomycetes</taxon>
        <taxon>Propionibacteriales</taxon>
        <taxon>Kribbellaceae</taxon>
        <taxon>Kribbella</taxon>
    </lineage>
</organism>
<evidence type="ECO:0000256" key="3">
    <source>
        <dbReference type="ARBA" id="ARBA00023098"/>
    </source>
</evidence>
<gene>
    <name evidence="5" type="ORF">HNR71_003196</name>
    <name evidence="6" type="ORF">HPO96_06235</name>
</gene>
<dbReference type="EMBL" id="JABJRC010000001">
    <property type="protein sequence ID" value="NOL39837.1"/>
    <property type="molecule type" value="Genomic_DNA"/>
</dbReference>
<proteinExistence type="predicted"/>
<reference evidence="5 8" key="2">
    <citation type="submission" date="2020-08" db="EMBL/GenBank/DDBJ databases">
        <title>Sequencing the genomes of 1000 actinobacteria strains.</title>
        <authorList>
            <person name="Klenk H.-P."/>
        </authorList>
    </citation>
    <scope>NUCLEOTIDE SEQUENCE [LARGE SCALE GENOMIC DNA]</scope>
    <source>
        <strain evidence="5 8">DSM 15626</strain>
    </source>
</reference>
<comment type="caution">
    <text evidence="6">The sequence shown here is derived from an EMBL/GenBank/DDBJ whole genome shotgun (WGS) entry which is preliminary data.</text>
</comment>
<protein>
    <submittedName>
        <fullName evidence="5">Dienelactone hydrolase</fullName>
    </submittedName>
</protein>
<feature type="chain" id="PRO_5038315442" evidence="4">
    <location>
        <begin position="27"/>
        <end position="388"/>
    </location>
</feature>
<dbReference type="PANTHER" id="PTHR10272">
    <property type="entry name" value="PLATELET-ACTIVATING FACTOR ACETYLHYDROLASE"/>
    <property type="match status" value="1"/>
</dbReference>
<dbReference type="EMBL" id="JACHKF010000001">
    <property type="protein sequence ID" value="MBB6567559.1"/>
    <property type="molecule type" value="Genomic_DNA"/>
</dbReference>
<name>A0A7Y4KXJ3_9ACTN</name>
<evidence type="ECO:0000313" key="7">
    <source>
        <dbReference type="Proteomes" id="UP000534306"/>
    </source>
</evidence>
<keyword evidence="3" id="KW-0443">Lipid metabolism</keyword>
<dbReference type="InterPro" id="IPR006311">
    <property type="entry name" value="TAT_signal"/>
</dbReference>
<reference evidence="6 7" key="1">
    <citation type="submission" date="2020-05" db="EMBL/GenBank/DDBJ databases">
        <title>Genome sequence of Kribbella sandramycini ATCC 39419.</title>
        <authorList>
            <person name="Maclea K.S."/>
            <person name="Fair J.L."/>
        </authorList>
    </citation>
    <scope>NUCLEOTIDE SEQUENCE [LARGE SCALE GENOMIC DNA]</scope>
    <source>
        <strain evidence="6 7">ATCC 39419</strain>
    </source>
</reference>
<keyword evidence="2" id="KW-0442">Lipid degradation</keyword>
<keyword evidence="4" id="KW-0732">Signal</keyword>
<dbReference type="Proteomes" id="UP000534306">
    <property type="component" value="Unassembled WGS sequence"/>
</dbReference>
<dbReference type="GO" id="GO:0003847">
    <property type="term" value="F:1-alkyl-2-acetylglycerophosphocholine esterase activity"/>
    <property type="evidence" value="ECO:0007669"/>
    <property type="project" value="TreeGrafter"/>
</dbReference>
<evidence type="ECO:0000313" key="5">
    <source>
        <dbReference type="EMBL" id="MBB6567559.1"/>
    </source>
</evidence>
<sequence>MTTIGRRTLLTVVAGSLAATTLPAAATPLPTKLVLPAPTGAYAIGVREVHLVDNSRPDPWRPERRRELMVSIWYPARPGGGARVPYAPSQVAKPLADELGTYLGLAPGRVDYAGTPTHARAGAVAIGRHPVLLYSPGFGTSRLLGTAQVEELTSRGYVVVTIDHTGEAPVEFPGGRVVPVQLPTDELRPVLDVRLADIRFVLNGLGRLPFAGSMDLRRIGMFGYSLGGFAAAETMRTDRRVAVGVNLDGAMQYGFPVGELSEVAKRGLDRPFLLFGAAEHSRLPITGDLNDPSWTSFWANQRGWKLNLSIPAGAHGSFADYQVFAPKLAKIHDLEPKPVADLVGLVNPAQSVAAQRAYLAAAFDQFLKHRPQPLLRKESPRFPIVKFV</sequence>
<feature type="signal peptide" evidence="4">
    <location>
        <begin position="1"/>
        <end position="26"/>
    </location>
</feature>
<keyword evidence="7" id="KW-1185">Reference proteome</keyword>
<evidence type="ECO:0000256" key="1">
    <source>
        <dbReference type="ARBA" id="ARBA00022801"/>
    </source>
</evidence>
<dbReference type="Gene3D" id="3.40.50.1820">
    <property type="entry name" value="alpha/beta hydrolase"/>
    <property type="match status" value="1"/>
</dbReference>
<evidence type="ECO:0000256" key="2">
    <source>
        <dbReference type="ARBA" id="ARBA00022963"/>
    </source>
</evidence>
<keyword evidence="1 5" id="KW-0378">Hydrolase</keyword>
<dbReference type="GO" id="GO:0016042">
    <property type="term" value="P:lipid catabolic process"/>
    <property type="evidence" value="ECO:0007669"/>
    <property type="project" value="UniProtKB-KW"/>
</dbReference>
<evidence type="ECO:0000256" key="4">
    <source>
        <dbReference type="SAM" id="SignalP"/>
    </source>
</evidence>
<dbReference type="PROSITE" id="PS51318">
    <property type="entry name" value="TAT"/>
    <property type="match status" value="1"/>
</dbReference>
<dbReference type="PANTHER" id="PTHR10272:SF0">
    <property type="entry name" value="PLATELET-ACTIVATING FACTOR ACETYLHYDROLASE"/>
    <property type="match status" value="1"/>
</dbReference>
<accession>A0A7Y4KXJ3</accession>
<evidence type="ECO:0000313" key="6">
    <source>
        <dbReference type="EMBL" id="NOL39837.1"/>
    </source>
</evidence>
<dbReference type="SUPFAM" id="SSF53474">
    <property type="entry name" value="alpha/beta-Hydrolases"/>
    <property type="match status" value="1"/>
</dbReference>
<dbReference type="RefSeq" id="WP_171671740.1">
    <property type="nucleotide sequence ID" value="NZ_BAAAGT010000003.1"/>
</dbReference>
<dbReference type="AlphaFoldDB" id="A0A7Y4KXJ3"/>
<evidence type="ECO:0000313" key="8">
    <source>
        <dbReference type="Proteomes" id="UP000553957"/>
    </source>
</evidence>
<dbReference type="Proteomes" id="UP000553957">
    <property type="component" value="Unassembled WGS sequence"/>
</dbReference>